<evidence type="ECO:0000313" key="1">
    <source>
        <dbReference type="EMBL" id="AGM29993.1"/>
    </source>
</evidence>
<gene>
    <name evidence="1" type="ORF">MASS_3391</name>
</gene>
<proteinExistence type="predicted"/>
<evidence type="ECO:0000313" key="2">
    <source>
        <dbReference type="Proteomes" id="UP000013961"/>
    </source>
</evidence>
<name>A0AB33AE79_9MYCO</name>
<organism evidence="1 2">
    <name type="scientific">Mycobacteroides abscessus subsp. bolletii 50594</name>
    <dbReference type="NCBI Taxonomy" id="1303024"/>
    <lineage>
        <taxon>Bacteria</taxon>
        <taxon>Bacillati</taxon>
        <taxon>Actinomycetota</taxon>
        <taxon>Actinomycetes</taxon>
        <taxon>Mycobacteriales</taxon>
        <taxon>Mycobacteriaceae</taxon>
        <taxon>Mycobacteroides</taxon>
        <taxon>Mycobacteroides abscessus</taxon>
    </lineage>
</organism>
<protein>
    <submittedName>
        <fullName evidence="1">Uncharacterized protein</fullName>
    </submittedName>
</protein>
<dbReference type="AlphaFoldDB" id="A0AB33AE79"/>
<reference evidence="1 2" key="1">
    <citation type="journal article" date="2013" name="Genome Announc.">
        <title>Complete Genome Sequence of Mycobacterium massiliense Clinical Strain Asan 50594, Belonging to the Type II Genotype.</title>
        <authorList>
            <person name="Kim B.J."/>
            <person name="Kim B.R."/>
            <person name="Hong S.H."/>
            <person name="Seok S.H."/>
            <person name="Kook Y.H."/>
            <person name="Kim B.J."/>
        </authorList>
    </citation>
    <scope>NUCLEOTIDE SEQUENCE [LARGE SCALE GENOMIC DNA]</scope>
    <source>
        <strain evidence="1 2">50594</strain>
    </source>
</reference>
<dbReference type="Proteomes" id="UP000013961">
    <property type="component" value="Chromosome"/>
</dbReference>
<sequence>MIPLAQRPFHIIAIISCEVLDNTTQSDGHLREGSAWRMLG</sequence>
<dbReference type="EMBL" id="CP004374">
    <property type="protein sequence ID" value="AGM29993.1"/>
    <property type="molecule type" value="Genomic_DNA"/>
</dbReference>
<accession>A0AB33AE79</accession>
<dbReference type="KEGG" id="mabb:MASS_3391"/>